<evidence type="ECO:0000256" key="14">
    <source>
        <dbReference type="SAM" id="Phobius"/>
    </source>
</evidence>
<feature type="transmembrane region" description="Helical" evidence="14">
    <location>
        <begin position="301"/>
        <end position="323"/>
    </location>
</feature>
<keyword evidence="4 15" id="KW-0328">Glycosyltransferase</keyword>
<evidence type="ECO:0000256" key="7">
    <source>
        <dbReference type="ARBA" id="ARBA00022989"/>
    </source>
</evidence>
<dbReference type="EMBL" id="CACVKT020002393">
    <property type="protein sequence ID" value="CAC5377820.1"/>
    <property type="molecule type" value="Genomic_DNA"/>
</dbReference>
<evidence type="ECO:0000256" key="3">
    <source>
        <dbReference type="ARBA" id="ARBA00022475"/>
    </source>
</evidence>
<evidence type="ECO:0000256" key="12">
    <source>
        <dbReference type="ARBA" id="ARBA00048014"/>
    </source>
</evidence>
<name>A0A6J8B368_MYTCO</name>
<feature type="transmembrane region" description="Helical" evidence="14">
    <location>
        <begin position="157"/>
        <end position="179"/>
    </location>
</feature>
<feature type="transmembrane region" description="Helical" evidence="14">
    <location>
        <begin position="121"/>
        <end position="145"/>
    </location>
</feature>
<evidence type="ECO:0000256" key="8">
    <source>
        <dbReference type="ARBA" id="ARBA00023054"/>
    </source>
</evidence>
<feature type="transmembrane region" description="Helical" evidence="14">
    <location>
        <begin position="1203"/>
        <end position="1220"/>
    </location>
</feature>
<dbReference type="GO" id="GO:0004100">
    <property type="term" value="F:chitin synthase activity"/>
    <property type="evidence" value="ECO:0007669"/>
    <property type="project" value="UniProtKB-EC"/>
</dbReference>
<feature type="region of interest" description="Disordered" evidence="13">
    <location>
        <begin position="1"/>
        <end position="34"/>
    </location>
</feature>
<proteinExistence type="inferred from homology"/>
<evidence type="ECO:0000256" key="4">
    <source>
        <dbReference type="ARBA" id="ARBA00022676"/>
    </source>
</evidence>
<evidence type="ECO:0000256" key="13">
    <source>
        <dbReference type="SAM" id="MobiDB-lite"/>
    </source>
</evidence>
<feature type="transmembrane region" description="Helical" evidence="14">
    <location>
        <begin position="361"/>
        <end position="378"/>
    </location>
</feature>
<evidence type="ECO:0000313" key="15">
    <source>
        <dbReference type="EMBL" id="CAC5377820.1"/>
    </source>
</evidence>
<dbReference type="FunFam" id="3.90.550.10:FF:000139">
    <property type="entry name" value="Chitin synthase 8"/>
    <property type="match status" value="1"/>
</dbReference>
<dbReference type="InterPro" id="IPR029044">
    <property type="entry name" value="Nucleotide-diphossugar_trans"/>
</dbReference>
<evidence type="ECO:0000256" key="9">
    <source>
        <dbReference type="ARBA" id="ARBA00023136"/>
    </source>
</evidence>
<feature type="transmembrane region" description="Helical" evidence="14">
    <location>
        <begin position="981"/>
        <end position="998"/>
    </location>
</feature>
<feature type="transmembrane region" description="Helical" evidence="14">
    <location>
        <begin position="1241"/>
        <end position="1263"/>
    </location>
</feature>
<evidence type="ECO:0000256" key="11">
    <source>
        <dbReference type="ARBA" id="ARBA00046329"/>
    </source>
</evidence>
<evidence type="ECO:0000256" key="1">
    <source>
        <dbReference type="ARBA" id="ARBA00004651"/>
    </source>
</evidence>
<comment type="catalytic activity">
    <reaction evidence="12">
        <text>[(1-&gt;4)-N-acetyl-beta-D-glucosaminyl](n) + UDP-N-acetyl-alpha-D-glucosamine = [(1-&gt;4)-N-acetyl-beta-D-glucosaminyl](n+1) + UDP + H(+)</text>
        <dbReference type="Rhea" id="RHEA:16637"/>
        <dbReference type="Rhea" id="RHEA-COMP:9593"/>
        <dbReference type="Rhea" id="RHEA-COMP:9595"/>
        <dbReference type="ChEBI" id="CHEBI:15378"/>
        <dbReference type="ChEBI" id="CHEBI:17029"/>
        <dbReference type="ChEBI" id="CHEBI:57705"/>
        <dbReference type="ChEBI" id="CHEBI:58223"/>
        <dbReference type="EC" id="2.4.1.16"/>
    </reaction>
</comment>
<feature type="transmembrane region" description="Helical" evidence="14">
    <location>
        <begin position="253"/>
        <end position="273"/>
    </location>
</feature>
<dbReference type="GO" id="GO:0006031">
    <property type="term" value="P:chitin biosynthetic process"/>
    <property type="evidence" value="ECO:0007669"/>
    <property type="project" value="TreeGrafter"/>
</dbReference>
<feature type="transmembrane region" description="Helical" evidence="14">
    <location>
        <begin position="61"/>
        <end position="80"/>
    </location>
</feature>
<protein>
    <recommendedName>
        <fullName evidence="2">chitin synthase</fullName>
        <ecNumber evidence="2">2.4.1.16</ecNumber>
    </recommendedName>
</protein>
<organism evidence="15 16">
    <name type="scientific">Mytilus coruscus</name>
    <name type="common">Sea mussel</name>
    <dbReference type="NCBI Taxonomy" id="42192"/>
    <lineage>
        <taxon>Eukaryota</taxon>
        <taxon>Metazoa</taxon>
        <taxon>Spiralia</taxon>
        <taxon>Lophotrochozoa</taxon>
        <taxon>Mollusca</taxon>
        <taxon>Bivalvia</taxon>
        <taxon>Autobranchia</taxon>
        <taxon>Pteriomorphia</taxon>
        <taxon>Mytilida</taxon>
        <taxon>Mytiloidea</taxon>
        <taxon>Mytilidae</taxon>
        <taxon>Mytilinae</taxon>
        <taxon>Mytilus</taxon>
    </lineage>
</organism>
<evidence type="ECO:0000256" key="6">
    <source>
        <dbReference type="ARBA" id="ARBA00022692"/>
    </source>
</evidence>
<reference evidence="15 16" key="1">
    <citation type="submission" date="2020-06" db="EMBL/GenBank/DDBJ databases">
        <authorList>
            <person name="Li R."/>
            <person name="Bekaert M."/>
        </authorList>
    </citation>
    <scope>NUCLEOTIDE SEQUENCE [LARGE SCALE GENOMIC DNA]</scope>
    <source>
        <strain evidence="16">wild</strain>
    </source>
</reference>
<keyword evidence="5 15" id="KW-0808">Transferase</keyword>
<keyword evidence="9 14" id="KW-0472">Membrane</keyword>
<dbReference type="CDD" id="cd04190">
    <property type="entry name" value="Chitin_synth_C"/>
    <property type="match status" value="1"/>
</dbReference>
<feature type="transmembrane region" description="Helical" evidence="14">
    <location>
        <begin position="224"/>
        <end position="247"/>
    </location>
</feature>
<keyword evidence="7 14" id="KW-1133">Transmembrane helix</keyword>
<sequence length="1413" mass="162378">MAAHDNKGFSQDDEDKIASSTNETEEPNQDQETIDWDIFQENTSAAKYVKSDEFWKTSEKILTVIFVGFLLLVVSGTALLSRVTIHILVWHIQSPELPRNNATNATFQTKQSLYHVMDETWIWALFITIVAPYGFTMCSSLKTMCLKKTRVLHYKSVFVILFFESLHSIGLVCFVYIVLPTFNAPAASIVYLSKLVLLPLIELVSTCTRNGPDNGERKGDTCRYFVTVFGVLLQIGGIALICVYISWNNLNVDNTVLVIIFVVSAIFISLKYWENFVKSSADKRNWLSHLKWIYQTRRTKILCIVSFWKIIISFITILVLYAIQAENAIDGVKAIFNLDDTRLKYDFGSHFLGKPDICKAYIPYVVAVVNICSSYICAKAAKTACVTGSQILCFSIPLILAPLLTPFALQGLVSYPDILDFKDCDMFFSRWDIESMENISDSWPLVVGGLLLYISILFVTSYIWTTNGFILGKTQRMFIVPMYCGVHTDLSLLLNRSQNDKEFDFIREMERNKRFEKEKKRPNQEHDKCNKAEERSKIYACATMWHETEKEMTQLLKSIFRMDKHHHMIKTARQSNVDKDNLLDYDFEAHIFFDDAFESPRTDRDFPDVNDYVKILIKVMDTAASAVHRTVIQLEEYEMIRTPYGGRLTWKLLGGNSLVCHLKDKTKIRHKKRWSQLTILKVMYMYYFLSHRLPNKIDRIVDNSYNTFLLALDGDVDFQPEAVMHLVRRMRKNPMVGAACGRIHPIGHGPLVWYQKFEYAVSHWLQKATEHVIGCVLCSPGCFSLFRGSAVMDVLKTYTTEPSEARHFIQYDQGEDRWLCTLLLKQGHRVEYCAESDALTYAPEGFNEFYNQRRRWTPSTMANILDLLTDCRATVTQNQSISTLYMAYQLFLFISSLLTPGTIFLMIVSAIIVGFPSVPPWLSLILNLIPVGLFMLSCIFTKSETQLLFAGILSAIYSIVMLLVLIGIIKEAAEEEFCSVTTVFLCFVAGVFIISAILHPKEFSCIIHGILYFISVPSMSMLLVLYSLGNLHVVSWGTREVKQPVVQENKTANQMKDTESGYTLSLGKIFRCIWCPTGGIHKQDIMYQTILDRIKSLEHEIKRTSDGEHKLQSIDNKDVENTTNLEETKVAVTDVRITIHNDKIQEETQTKTVNFETAKPLTKEEETFWEQLIEKYLKPLEKNDIREKMIKEELIALRNKCCLFFFLINAFLVTLIYALTQTSAYSNTLSIKIECMSIEPISVTFTIVFGNLLCIQFICMLYHRISTLIHITATTSIKEKPDEIANLLLAIQVLQRSGSVDSRISARTEDYQYVFEENKKKEIQHMIEKERNKKGRQRLLDLDQVVREAIPINDVIEGQNNKIEQNNVILRQFGRLTGKEREAMRKFINGKQKNVLKNKLEKELTLNENTTQL</sequence>
<feature type="transmembrane region" description="Helical" evidence="14">
    <location>
        <begin position="390"/>
        <end position="409"/>
    </location>
</feature>
<feature type="transmembrane region" description="Helical" evidence="14">
    <location>
        <begin position="450"/>
        <end position="472"/>
    </location>
</feature>
<keyword evidence="10" id="KW-0325">Glycoprotein</keyword>
<dbReference type="SUPFAM" id="SSF53448">
    <property type="entry name" value="Nucleotide-diphospho-sugar transferases"/>
    <property type="match status" value="1"/>
</dbReference>
<dbReference type="EC" id="2.4.1.16" evidence="2"/>
<dbReference type="GO" id="GO:0005886">
    <property type="term" value="C:plasma membrane"/>
    <property type="evidence" value="ECO:0007669"/>
    <property type="project" value="UniProtKB-SubCell"/>
</dbReference>
<dbReference type="PANTHER" id="PTHR22914:SF42">
    <property type="entry name" value="CHITIN SYNTHASE"/>
    <property type="match status" value="1"/>
</dbReference>
<dbReference type="Pfam" id="PF03142">
    <property type="entry name" value="Chitin_synth_2"/>
    <property type="match status" value="1"/>
</dbReference>
<keyword evidence="16" id="KW-1185">Reference proteome</keyword>
<comment type="similarity">
    <text evidence="11">Belongs to the chitin synthase family. Class IV subfamily.</text>
</comment>
<feature type="transmembrane region" description="Helical" evidence="14">
    <location>
        <begin position="185"/>
        <end position="204"/>
    </location>
</feature>
<accession>A0A6J8B368</accession>
<gene>
    <name evidence="15" type="ORF">MCOR_14088</name>
</gene>
<keyword evidence="8" id="KW-0175">Coiled coil</keyword>
<dbReference type="Proteomes" id="UP000507470">
    <property type="component" value="Unassembled WGS sequence"/>
</dbReference>
<keyword evidence="3" id="KW-1003">Cell membrane</keyword>
<evidence type="ECO:0000313" key="16">
    <source>
        <dbReference type="Proteomes" id="UP000507470"/>
    </source>
</evidence>
<feature type="compositionally biased region" description="Acidic residues" evidence="13">
    <location>
        <begin position="23"/>
        <end position="34"/>
    </location>
</feature>
<evidence type="ECO:0000256" key="2">
    <source>
        <dbReference type="ARBA" id="ARBA00012543"/>
    </source>
</evidence>
<dbReference type="PANTHER" id="PTHR22914">
    <property type="entry name" value="CHITIN SYNTHASE"/>
    <property type="match status" value="1"/>
</dbReference>
<evidence type="ECO:0000256" key="10">
    <source>
        <dbReference type="ARBA" id="ARBA00023180"/>
    </source>
</evidence>
<dbReference type="OrthoDB" id="370884at2759"/>
<feature type="transmembrane region" description="Helical" evidence="14">
    <location>
        <begin position="921"/>
        <end position="940"/>
    </location>
</feature>
<evidence type="ECO:0000256" key="5">
    <source>
        <dbReference type="ARBA" id="ARBA00022679"/>
    </source>
</evidence>
<keyword evidence="6 14" id="KW-0812">Transmembrane</keyword>
<comment type="subcellular location">
    <subcellularLocation>
        <location evidence="1">Cell membrane</location>
        <topology evidence="1">Multi-pass membrane protein</topology>
    </subcellularLocation>
</comment>
<dbReference type="InterPro" id="IPR004835">
    <property type="entry name" value="Chitin_synth"/>
</dbReference>
<feature type="transmembrane region" description="Helical" evidence="14">
    <location>
        <begin position="947"/>
        <end position="969"/>
    </location>
</feature>
<feature type="transmembrane region" description="Helical" evidence="14">
    <location>
        <begin position="890"/>
        <end position="915"/>
    </location>
</feature>